<dbReference type="RefSeq" id="WP_201826062.1">
    <property type="nucleotide sequence ID" value="NZ_JAERRA010000001.1"/>
</dbReference>
<sequence>MTAHLDHVKFLLTAAPGATGALAVGAAPAGEPVVTLGAAHNGLSLGISITEGTAWETRDDCVYNHATRTLSRGTLVASSTGAAVAFTAAAVVSVVLHSAFAARAEAGGGGGVGPTGPTGPTGPAGGTGPAGPAGSTGPTGPAGPGVPAGGAMGQVLAKASATSFDTQWVDPPSGATSGPLTPAQRDAQRVELAVYYPGAEETVAIVSDGDSKSQESIEGLIWASAQQPLDFAWFRHIGQGGSVSSDNAASPSGILSAARQTDLVNAIAAAKAAGHRSVDVFLTIGTNDNTLTAEQTIANVKTYYDAFVAAGGRLLWVWGIDPTTGGAGTTARAWATNAGYQDMARTRTQMVYVSPERYWLDPANAGYTPIGQATNTVGAVTYDGLHGSVFGMFQKGKAILPLAERAFRRREHFDSLSSGGAWGASFPRGNILGAQGRFRALGGTVSATGGTVTGTPPDGWALTGTLNGLNVTFTAESNAAAAAALGLPAPLPVVRCAFGGTPTANTTFNLNRTFTSTGAISPGRMVHELLAYAEGITGMTGVDHQSIRVSANPRDNATMSARIGVLVSNIRDADALPAFTGLLHAREAHDNTASNNQVQSNLRVMFRSGIAASGSLLLIGVCSRRAPFL</sequence>
<gene>
    <name evidence="2" type="ORF">JI742_09870</name>
</gene>
<feature type="region of interest" description="Disordered" evidence="1">
    <location>
        <begin position="108"/>
        <end position="151"/>
    </location>
</feature>
<accession>A0A9X1BQZ9</accession>
<keyword evidence="3" id="KW-1185">Reference proteome</keyword>
<feature type="compositionally biased region" description="Gly residues" evidence="1">
    <location>
        <begin position="140"/>
        <end position="151"/>
    </location>
</feature>
<protein>
    <submittedName>
        <fullName evidence="2">Uncharacterized protein</fullName>
    </submittedName>
</protein>
<name>A0A9X1BQZ9_9BURK</name>
<dbReference type="Proteomes" id="UP000643207">
    <property type="component" value="Unassembled WGS sequence"/>
</dbReference>
<proteinExistence type="predicted"/>
<dbReference type="GO" id="GO:0016788">
    <property type="term" value="F:hydrolase activity, acting on ester bonds"/>
    <property type="evidence" value="ECO:0007669"/>
    <property type="project" value="UniProtKB-ARBA"/>
</dbReference>
<dbReference type="AlphaFoldDB" id="A0A9X1BQZ9"/>
<dbReference type="SUPFAM" id="SSF52266">
    <property type="entry name" value="SGNH hydrolase"/>
    <property type="match status" value="1"/>
</dbReference>
<dbReference type="Gene3D" id="3.40.50.1110">
    <property type="entry name" value="SGNH hydrolase"/>
    <property type="match status" value="1"/>
</dbReference>
<dbReference type="InterPro" id="IPR036514">
    <property type="entry name" value="SGNH_hydro_sf"/>
</dbReference>
<evidence type="ECO:0000313" key="2">
    <source>
        <dbReference type="EMBL" id="MBL0720196.1"/>
    </source>
</evidence>
<organism evidence="2 3">
    <name type="scientific">Aquariibacter lacus</name>
    <dbReference type="NCBI Taxonomy" id="2801332"/>
    <lineage>
        <taxon>Bacteria</taxon>
        <taxon>Pseudomonadati</taxon>
        <taxon>Pseudomonadota</taxon>
        <taxon>Betaproteobacteria</taxon>
        <taxon>Burkholderiales</taxon>
        <taxon>Sphaerotilaceae</taxon>
        <taxon>Aquariibacter</taxon>
    </lineage>
</organism>
<dbReference type="EMBL" id="JAERRA010000001">
    <property type="protein sequence ID" value="MBL0720196.1"/>
    <property type="molecule type" value="Genomic_DNA"/>
</dbReference>
<reference evidence="2 3" key="1">
    <citation type="submission" date="2021-01" db="EMBL/GenBank/DDBJ databases">
        <title>Piscinibacter sp. Jin2 Genome sequencing and assembly.</title>
        <authorList>
            <person name="Kim I."/>
        </authorList>
    </citation>
    <scope>NUCLEOTIDE SEQUENCE [LARGE SCALE GENOMIC DNA]</scope>
    <source>
        <strain evidence="2 3">Jin2</strain>
    </source>
</reference>
<feature type="compositionally biased region" description="Gly residues" evidence="1">
    <location>
        <begin position="122"/>
        <end position="131"/>
    </location>
</feature>
<evidence type="ECO:0000256" key="1">
    <source>
        <dbReference type="SAM" id="MobiDB-lite"/>
    </source>
</evidence>
<evidence type="ECO:0000313" key="3">
    <source>
        <dbReference type="Proteomes" id="UP000643207"/>
    </source>
</evidence>
<comment type="caution">
    <text evidence="2">The sequence shown here is derived from an EMBL/GenBank/DDBJ whole genome shotgun (WGS) entry which is preliminary data.</text>
</comment>